<sequence>MAGRLLPPFLAIVAGVGIGLYTFEPVWQDVQRHQREERIRREADLGPNMLEVPVQQIQRREKEAGDLGTDADTGTRS</sequence>
<feature type="region of interest" description="Disordered" evidence="1">
    <location>
        <begin position="50"/>
        <end position="77"/>
    </location>
</feature>
<organism evidence="3 4">
    <name type="scientific">Knufia fluminis</name>
    <dbReference type="NCBI Taxonomy" id="191047"/>
    <lineage>
        <taxon>Eukaryota</taxon>
        <taxon>Fungi</taxon>
        <taxon>Dikarya</taxon>
        <taxon>Ascomycota</taxon>
        <taxon>Pezizomycotina</taxon>
        <taxon>Eurotiomycetes</taxon>
        <taxon>Chaetothyriomycetidae</taxon>
        <taxon>Chaetothyriales</taxon>
        <taxon>Trichomeriaceae</taxon>
        <taxon>Knufia</taxon>
    </lineage>
</organism>
<evidence type="ECO:0000256" key="2">
    <source>
        <dbReference type="SAM" id="Phobius"/>
    </source>
</evidence>
<accession>A0AAN8EMK8</accession>
<dbReference type="InterPro" id="IPR057394">
    <property type="entry name" value="PIGBOS1"/>
</dbReference>
<evidence type="ECO:0000313" key="3">
    <source>
        <dbReference type="EMBL" id="KAK5958578.1"/>
    </source>
</evidence>
<proteinExistence type="predicted"/>
<feature type="transmembrane region" description="Helical" evidence="2">
    <location>
        <begin position="6"/>
        <end position="23"/>
    </location>
</feature>
<keyword evidence="2" id="KW-0472">Membrane</keyword>
<keyword evidence="2" id="KW-1133">Transmembrane helix</keyword>
<dbReference type="AlphaFoldDB" id="A0AAN8EMK8"/>
<dbReference type="Pfam" id="PF23670">
    <property type="entry name" value="PIGBOS1"/>
    <property type="match status" value="1"/>
</dbReference>
<keyword evidence="2" id="KW-0812">Transmembrane</keyword>
<comment type="caution">
    <text evidence="3">The sequence shown here is derived from an EMBL/GenBank/DDBJ whole genome shotgun (WGS) entry which is preliminary data.</text>
</comment>
<reference evidence="3 4" key="1">
    <citation type="submission" date="2022-12" db="EMBL/GenBank/DDBJ databases">
        <title>Genomic features and morphological characterization of a novel Knufia sp. strain isolated from spacecraft assembly facility.</title>
        <authorList>
            <person name="Teixeira M."/>
            <person name="Chander A.M."/>
            <person name="Stajich J.E."/>
            <person name="Venkateswaran K."/>
        </authorList>
    </citation>
    <scope>NUCLEOTIDE SEQUENCE [LARGE SCALE GENOMIC DNA]</scope>
    <source>
        <strain evidence="3 4">FJI-L2-BK-P2</strain>
    </source>
</reference>
<keyword evidence="4" id="KW-1185">Reference proteome</keyword>
<evidence type="ECO:0000313" key="4">
    <source>
        <dbReference type="Proteomes" id="UP001316803"/>
    </source>
</evidence>
<dbReference type="EMBL" id="JAKLMC020000001">
    <property type="protein sequence ID" value="KAK5958578.1"/>
    <property type="molecule type" value="Genomic_DNA"/>
</dbReference>
<name>A0AAN8EMK8_9EURO</name>
<protein>
    <submittedName>
        <fullName evidence="3">Uncharacterized protein</fullName>
    </submittedName>
</protein>
<dbReference type="Proteomes" id="UP001316803">
    <property type="component" value="Unassembled WGS sequence"/>
</dbReference>
<evidence type="ECO:0000256" key="1">
    <source>
        <dbReference type="SAM" id="MobiDB-lite"/>
    </source>
</evidence>
<gene>
    <name evidence="3" type="ORF">OHC33_000421</name>
</gene>